<reference evidence="2" key="1">
    <citation type="submission" date="2020-05" db="EMBL/GenBank/DDBJ databases">
        <authorList>
            <person name="Chiriac C."/>
            <person name="Salcher M."/>
            <person name="Ghai R."/>
            <person name="Kavagutti S V."/>
        </authorList>
    </citation>
    <scope>NUCLEOTIDE SEQUENCE</scope>
</reference>
<dbReference type="SUPFAM" id="SSF53807">
    <property type="entry name" value="Helical backbone' metal receptor"/>
    <property type="match status" value="1"/>
</dbReference>
<dbReference type="PROSITE" id="PS50983">
    <property type="entry name" value="FE_B12_PBP"/>
    <property type="match status" value="1"/>
</dbReference>
<dbReference type="Gene3D" id="3.40.50.1980">
    <property type="entry name" value="Nitrogenase molybdenum iron protein domain"/>
    <property type="match status" value="2"/>
</dbReference>
<accession>A0A6J6X0G9</accession>
<proteinExistence type="predicted"/>
<dbReference type="PANTHER" id="PTHR30535">
    <property type="entry name" value="VITAMIN B12-BINDING PROTEIN"/>
    <property type="match status" value="1"/>
</dbReference>
<protein>
    <submittedName>
        <fullName evidence="2">Unannotated protein</fullName>
    </submittedName>
</protein>
<sequence length="309" mass="32261">MKLSLRTATAVALLGTSLTFAATAGAATAKPSCVVSMSPTATETLYAIGAASQVKAVDRDSNYPVGKLPKTRIDALNPSVEAVSGVCPKVKGKTVKPDLVVISYDANNIKANLTALGITVVEQDAAVSLADAQAQIRQLGTLTGHAATANQVAIALGKHVNDAVASVKAAASRLKVRASTISIYYELDPTLYSITSDTFVGALLHQMGVTNIADSVAQQSDYGYPQLSREYVISASPKVIFLADTKCCSIKASTVAARTGFASVAAVKYHHVIALDDDVASRWGPRLGLLTDQLAQAIISALSQKRWTN</sequence>
<dbReference type="Pfam" id="PF01497">
    <property type="entry name" value="Peripla_BP_2"/>
    <property type="match status" value="1"/>
</dbReference>
<dbReference type="PANTHER" id="PTHR30535:SF34">
    <property type="entry name" value="MOLYBDATE-BINDING PROTEIN MOLA"/>
    <property type="match status" value="1"/>
</dbReference>
<evidence type="ECO:0000313" key="2">
    <source>
        <dbReference type="EMBL" id="CAB4788983.1"/>
    </source>
</evidence>
<feature type="domain" description="Fe/B12 periplasmic-binding" evidence="1">
    <location>
        <begin position="33"/>
        <end position="306"/>
    </location>
</feature>
<evidence type="ECO:0000259" key="1">
    <source>
        <dbReference type="PROSITE" id="PS50983"/>
    </source>
</evidence>
<dbReference type="InterPro" id="IPR050902">
    <property type="entry name" value="ABC_Transporter_SBP"/>
</dbReference>
<dbReference type="EMBL" id="CAFAAB010000119">
    <property type="protein sequence ID" value="CAB4788983.1"/>
    <property type="molecule type" value="Genomic_DNA"/>
</dbReference>
<dbReference type="AlphaFoldDB" id="A0A6J6X0G9"/>
<dbReference type="InterPro" id="IPR002491">
    <property type="entry name" value="ABC_transptr_periplasmic_BD"/>
</dbReference>
<organism evidence="2">
    <name type="scientific">freshwater metagenome</name>
    <dbReference type="NCBI Taxonomy" id="449393"/>
    <lineage>
        <taxon>unclassified sequences</taxon>
        <taxon>metagenomes</taxon>
        <taxon>ecological metagenomes</taxon>
    </lineage>
</organism>
<gene>
    <name evidence="2" type="ORF">UFOPK2958_01019</name>
</gene>
<name>A0A6J6X0G9_9ZZZZ</name>
<dbReference type="GO" id="GO:0071281">
    <property type="term" value="P:cellular response to iron ion"/>
    <property type="evidence" value="ECO:0007669"/>
    <property type="project" value="TreeGrafter"/>
</dbReference>